<evidence type="ECO:0000256" key="3">
    <source>
        <dbReference type="ARBA" id="ARBA00023002"/>
    </source>
</evidence>
<evidence type="ECO:0000256" key="1">
    <source>
        <dbReference type="ARBA" id="ARBA00007905"/>
    </source>
</evidence>
<dbReference type="PIRSF" id="PIRSF000097">
    <property type="entry name" value="AKR"/>
    <property type="match status" value="1"/>
</dbReference>
<reference evidence="5 6" key="1">
    <citation type="journal article" date="2020" name="Insects">
        <title>Bacteria Belonging to Pseudomonas typographi sp. nov. from the Bark Beetle Ips typographus Have Genomic Potential to Aid in the Host Ecology.</title>
        <authorList>
            <person name="Peral-Aranega E."/>
            <person name="Saati-Santamaria Z."/>
            <person name="Kolarik M."/>
            <person name="Rivas R."/>
            <person name="Garcia-Fraile P."/>
        </authorList>
    </citation>
    <scope>NUCLEOTIDE SEQUENCE [LARGE SCALE GENOMIC DNA]</scope>
    <source>
        <strain evidence="5 6">CA3A</strain>
    </source>
</reference>
<sequence>MSTEHPRIQLNDTIVMPQFGLGVWQASDSEATVAVREAIAAGYLAIDTAAIYKNEAAVGEGVRQAGKPRDQVFITTKVWNDDQGYDTAIKALQSSLKRLRMDYVDLLLIHWAQPAKDLYLETWQALIELKKRGLTRSIGVSNFHAPHLRRIIDETGETPSVNQIELHPYLQQHPLREVHQQLGIHTEAWSPLAQGKAMDDPVLKQIAAKHGKDVAQVIIRWHLDSGLIVIPKSVTPSRIRSNAQVFDFRLDAEEMAAIAELDRGQRLGPNPDTY</sequence>
<dbReference type="Pfam" id="PF00248">
    <property type="entry name" value="Aldo_ket_red"/>
    <property type="match status" value="1"/>
</dbReference>
<dbReference type="Proteomes" id="UP000805841">
    <property type="component" value="Unassembled WGS sequence"/>
</dbReference>
<dbReference type="PROSITE" id="PS00063">
    <property type="entry name" value="ALDOKETO_REDUCTASE_3"/>
    <property type="match status" value="1"/>
</dbReference>
<dbReference type="InterPro" id="IPR018170">
    <property type="entry name" value="Aldo/ket_reductase_CS"/>
</dbReference>
<evidence type="ECO:0000259" key="4">
    <source>
        <dbReference type="Pfam" id="PF00248"/>
    </source>
</evidence>
<dbReference type="Gene3D" id="3.20.20.100">
    <property type="entry name" value="NADP-dependent oxidoreductase domain"/>
    <property type="match status" value="1"/>
</dbReference>
<dbReference type="PANTHER" id="PTHR43827:SF3">
    <property type="entry name" value="NADP-DEPENDENT OXIDOREDUCTASE DOMAIN-CONTAINING PROTEIN"/>
    <property type="match status" value="1"/>
</dbReference>
<name>A0ABR7Z566_9PSED</name>
<dbReference type="InterPro" id="IPR036812">
    <property type="entry name" value="NAD(P)_OxRdtase_dom_sf"/>
</dbReference>
<dbReference type="PANTHER" id="PTHR43827">
    <property type="entry name" value="2,5-DIKETO-D-GLUCONIC ACID REDUCTASE"/>
    <property type="match status" value="1"/>
</dbReference>
<dbReference type="InterPro" id="IPR020471">
    <property type="entry name" value="AKR"/>
</dbReference>
<protein>
    <submittedName>
        <fullName evidence="5">Aldo/keto reductase</fullName>
    </submittedName>
</protein>
<dbReference type="PROSITE" id="PS00062">
    <property type="entry name" value="ALDOKETO_REDUCTASE_2"/>
    <property type="match status" value="1"/>
</dbReference>
<accession>A0ABR7Z566</accession>
<evidence type="ECO:0000313" key="6">
    <source>
        <dbReference type="Proteomes" id="UP000805841"/>
    </source>
</evidence>
<gene>
    <name evidence="5" type="ORF">HAQ05_17635</name>
</gene>
<evidence type="ECO:0000256" key="2">
    <source>
        <dbReference type="ARBA" id="ARBA00022857"/>
    </source>
</evidence>
<keyword evidence="3" id="KW-0560">Oxidoreductase</keyword>
<dbReference type="RefSeq" id="WP_190422891.1">
    <property type="nucleotide sequence ID" value="NZ_JAAOCA010000022.1"/>
</dbReference>
<feature type="domain" description="NADP-dependent oxidoreductase" evidence="4">
    <location>
        <begin position="19"/>
        <end position="262"/>
    </location>
</feature>
<keyword evidence="6" id="KW-1185">Reference proteome</keyword>
<keyword evidence="2" id="KW-0521">NADP</keyword>
<dbReference type="SUPFAM" id="SSF51430">
    <property type="entry name" value="NAD(P)-linked oxidoreductase"/>
    <property type="match status" value="1"/>
</dbReference>
<dbReference type="InterPro" id="IPR023210">
    <property type="entry name" value="NADP_OxRdtase_dom"/>
</dbReference>
<dbReference type="EMBL" id="JAAOCA010000022">
    <property type="protein sequence ID" value="MBD1600517.1"/>
    <property type="molecule type" value="Genomic_DNA"/>
</dbReference>
<evidence type="ECO:0000313" key="5">
    <source>
        <dbReference type="EMBL" id="MBD1600517.1"/>
    </source>
</evidence>
<comment type="caution">
    <text evidence="5">The sequence shown here is derived from an EMBL/GenBank/DDBJ whole genome shotgun (WGS) entry which is preliminary data.</text>
</comment>
<comment type="similarity">
    <text evidence="1">Belongs to the aldo/keto reductase family.</text>
</comment>
<proteinExistence type="inferred from homology"/>
<organism evidence="5 6">
    <name type="scientific">Pseudomonas typographi</name>
    <dbReference type="NCBI Taxonomy" id="2715964"/>
    <lineage>
        <taxon>Bacteria</taxon>
        <taxon>Pseudomonadati</taxon>
        <taxon>Pseudomonadota</taxon>
        <taxon>Gammaproteobacteria</taxon>
        <taxon>Pseudomonadales</taxon>
        <taxon>Pseudomonadaceae</taxon>
        <taxon>Pseudomonas</taxon>
    </lineage>
</organism>
<dbReference type="PRINTS" id="PR00069">
    <property type="entry name" value="ALDKETRDTASE"/>
</dbReference>